<proteinExistence type="predicted"/>
<organism evidence="2 3">
    <name type="scientific">Panicum virgatum</name>
    <name type="common">Blackwell switchgrass</name>
    <dbReference type="NCBI Taxonomy" id="38727"/>
    <lineage>
        <taxon>Eukaryota</taxon>
        <taxon>Viridiplantae</taxon>
        <taxon>Streptophyta</taxon>
        <taxon>Embryophyta</taxon>
        <taxon>Tracheophyta</taxon>
        <taxon>Spermatophyta</taxon>
        <taxon>Magnoliopsida</taxon>
        <taxon>Liliopsida</taxon>
        <taxon>Poales</taxon>
        <taxon>Poaceae</taxon>
        <taxon>PACMAD clade</taxon>
        <taxon>Panicoideae</taxon>
        <taxon>Panicodae</taxon>
        <taxon>Paniceae</taxon>
        <taxon>Panicinae</taxon>
        <taxon>Panicum</taxon>
        <taxon>Panicum sect. Hiantes</taxon>
    </lineage>
</organism>
<reference evidence="2" key="1">
    <citation type="submission" date="2020-05" db="EMBL/GenBank/DDBJ databases">
        <title>WGS assembly of Panicum virgatum.</title>
        <authorList>
            <person name="Lovell J.T."/>
            <person name="Jenkins J."/>
            <person name="Shu S."/>
            <person name="Juenger T.E."/>
            <person name="Schmutz J."/>
        </authorList>
    </citation>
    <scope>NUCLEOTIDE SEQUENCE</scope>
    <source>
        <strain evidence="2">AP13</strain>
    </source>
</reference>
<keyword evidence="3" id="KW-1185">Reference proteome</keyword>
<dbReference type="Proteomes" id="UP000823388">
    <property type="component" value="Chromosome 9K"/>
</dbReference>
<evidence type="ECO:0000256" key="1">
    <source>
        <dbReference type="SAM" id="MobiDB-lite"/>
    </source>
</evidence>
<dbReference type="AlphaFoldDB" id="A0A8T0NSQ3"/>
<gene>
    <name evidence="2" type="ORF">PVAP13_9KG447200</name>
</gene>
<protein>
    <submittedName>
        <fullName evidence="2">Uncharacterized protein</fullName>
    </submittedName>
</protein>
<feature type="compositionally biased region" description="Low complexity" evidence="1">
    <location>
        <begin position="71"/>
        <end position="98"/>
    </location>
</feature>
<feature type="region of interest" description="Disordered" evidence="1">
    <location>
        <begin position="1"/>
        <end position="108"/>
    </location>
</feature>
<evidence type="ECO:0000313" key="3">
    <source>
        <dbReference type="Proteomes" id="UP000823388"/>
    </source>
</evidence>
<comment type="caution">
    <text evidence="2">The sequence shown here is derived from an EMBL/GenBank/DDBJ whole genome shotgun (WGS) entry which is preliminary data.</text>
</comment>
<evidence type="ECO:0000313" key="2">
    <source>
        <dbReference type="EMBL" id="KAG2551858.1"/>
    </source>
</evidence>
<sequence length="186" mass="19125">MRAYTAGTMPGSLPSNAGTLPPPCRPRDASSDAQCSLADRDADSPRKCTSRVTTSELAATARAPPGCSAIVASSTTASRVRSPSSAAAAAGERGAQQQARERGHSAGQHCPDVRALEQLGLQERRLLNAAGPGGGADVVEHVAGVLGVGRGDAREQRGHRAHAPCRTLVLRVRLGWVAARARTPAP</sequence>
<name>A0A8T0NSQ3_PANVG</name>
<dbReference type="EMBL" id="CM029053">
    <property type="protein sequence ID" value="KAG2551858.1"/>
    <property type="molecule type" value="Genomic_DNA"/>
</dbReference>
<accession>A0A8T0NSQ3</accession>